<reference evidence="3" key="1">
    <citation type="journal article" date="2021" name="New Phytol.">
        <title>Evolutionary innovations through gain and loss of genes in the ectomycorrhizal Boletales.</title>
        <authorList>
            <person name="Wu G."/>
            <person name="Miyauchi S."/>
            <person name="Morin E."/>
            <person name="Kuo A."/>
            <person name="Drula E."/>
            <person name="Varga T."/>
            <person name="Kohler A."/>
            <person name="Feng B."/>
            <person name="Cao Y."/>
            <person name="Lipzen A."/>
            <person name="Daum C."/>
            <person name="Hundley H."/>
            <person name="Pangilinan J."/>
            <person name="Johnson J."/>
            <person name="Barry K."/>
            <person name="LaButti K."/>
            <person name="Ng V."/>
            <person name="Ahrendt S."/>
            <person name="Min B."/>
            <person name="Choi I.G."/>
            <person name="Park H."/>
            <person name="Plett J.M."/>
            <person name="Magnuson J."/>
            <person name="Spatafora J.W."/>
            <person name="Nagy L.G."/>
            <person name="Henrissat B."/>
            <person name="Grigoriev I.V."/>
            <person name="Yang Z.L."/>
            <person name="Xu J."/>
            <person name="Martin F.M."/>
        </authorList>
    </citation>
    <scope>NUCLEOTIDE SEQUENCE</scope>
    <source>
        <strain evidence="3">KKN 215</strain>
    </source>
</reference>
<dbReference type="PROSITE" id="PS00463">
    <property type="entry name" value="ZN2_CY6_FUNGAL_1"/>
    <property type="match status" value="1"/>
</dbReference>
<feature type="compositionally biased region" description="Polar residues" evidence="1">
    <location>
        <begin position="119"/>
        <end position="129"/>
    </location>
</feature>
<dbReference type="AlphaFoldDB" id="A0A8K0UE84"/>
<dbReference type="PROSITE" id="PS50048">
    <property type="entry name" value="ZN2_CY6_FUNGAL_2"/>
    <property type="match status" value="1"/>
</dbReference>
<evidence type="ECO:0000259" key="2">
    <source>
        <dbReference type="PROSITE" id="PS50048"/>
    </source>
</evidence>
<proteinExistence type="predicted"/>
<dbReference type="CDD" id="cd00067">
    <property type="entry name" value="GAL4"/>
    <property type="match status" value="1"/>
</dbReference>
<dbReference type="EMBL" id="JAEVFJ010000053">
    <property type="protein sequence ID" value="KAH8080678.1"/>
    <property type="molecule type" value="Genomic_DNA"/>
</dbReference>
<dbReference type="Pfam" id="PF00172">
    <property type="entry name" value="Zn_clus"/>
    <property type="match status" value="1"/>
</dbReference>
<organism evidence="3 4">
    <name type="scientific">Cristinia sonorae</name>
    <dbReference type="NCBI Taxonomy" id="1940300"/>
    <lineage>
        <taxon>Eukaryota</taxon>
        <taxon>Fungi</taxon>
        <taxon>Dikarya</taxon>
        <taxon>Basidiomycota</taxon>
        <taxon>Agaricomycotina</taxon>
        <taxon>Agaricomycetes</taxon>
        <taxon>Agaricomycetidae</taxon>
        <taxon>Agaricales</taxon>
        <taxon>Pleurotineae</taxon>
        <taxon>Stephanosporaceae</taxon>
        <taxon>Cristinia</taxon>
    </lineage>
</organism>
<feature type="region of interest" description="Disordered" evidence="1">
    <location>
        <begin position="102"/>
        <end position="137"/>
    </location>
</feature>
<dbReference type="GO" id="GO:0000981">
    <property type="term" value="F:DNA-binding transcription factor activity, RNA polymerase II-specific"/>
    <property type="evidence" value="ECO:0007669"/>
    <property type="project" value="InterPro"/>
</dbReference>
<dbReference type="Proteomes" id="UP000813824">
    <property type="component" value="Unassembled WGS sequence"/>
</dbReference>
<feature type="region of interest" description="Disordered" evidence="1">
    <location>
        <begin position="1"/>
        <end position="29"/>
    </location>
</feature>
<dbReference type="SMART" id="SM00066">
    <property type="entry name" value="GAL4"/>
    <property type="match status" value="1"/>
</dbReference>
<dbReference type="InterPro" id="IPR036864">
    <property type="entry name" value="Zn2-C6_fun-type_DNA-bd_sf"/>
</dbReference>
<dbReference type="SUPFAM" id="SSF57701">
    <property type="entry name" value="Zn2/Cys6 DNA-binding domain"/>
    <property type="match status" value="1"/>
</dbReference>
<dbReference type="InterPro" id="IPR001138">
    <property type="entry name" value="Zn2Cys6_DnaBD"/>
</dbReference>
<evidence type="ECO:0000256" key="1">
    <source>
        <dbReference type="SAM" id="MobiDB-lite"/>
    </source>
</evidence>
<evidence type="ECO:0000313" key="4">
    <source>
        <dbReference type="Proteomes" id="UP000813824"/>
    </source>
</evidence>
<dbReference type="GO" id="GO:0008270">
    <property type="term" value="F:zinc ion binding"/>
    <property type="evidence" value="ECO:0007669"/>
    <property type="project" value="InterPro"/>
</dbReference>
<protein>
    <recommendedName>
        <fullName evidence="2">Zn(2)-C6 fungal-type domain-containing protein</fullName>
    </recommendedName>
</protein>
<accession>A0A8K0UE84</accession>
<sequence length="137" mass="14746">MDEIPIPDAESKPGQAIFKLNTPPEVKEKPKKKPILACLFCRERKIACGQPLPGSVKCNQCARRGLDCEFPKESRRGQHKRGPRAARVAALTEAALNAKRPLEPAVFPSGNNDVAGPSMASSAGITANSRVKVETTE</sequence>
<feature type="domain" description="Zn(2)-C6 fungal-type" evidence="2">
    <location>
        <begin position="37"/>
        <end position="70"/>
    </location>
</feature>
<comment type="caution">
    <text evidence="3">The sequence shown here is derived from an EMBL/GenBank/DDBJ whole genome shotgun (WGS) entry which is preliminary data.</text>
</comment>
<dbReference type="OrthoDB" id="39175at2759"/>
<evidence type="ECO:0000313" key="3">
    <source>
        <dbReference type="EMBL" id="KAH8080678.1"/>
    </source>
</evidence>
<gene>
    <name evidence="3" type="ORF">BXZ70DRAFT_901342</name>
</gene>
<name>A0A8K0UE84_9AGAR</name>
<keyword evidence="4" id="KW-1185">Reference proteome</keyword>
<dbReference type="Gene3D" id="4.10.240.10">
    <property type="entry name" value="Zn(2)-C6 fungal-type DNA-binding domain"/>
    <property type="match status" value="1"/>
</dbReference>